<keyword evidence="3" id="KW-1185">Reference proteome</keyword>
<name>A0ABP5I0U1_9ACTN</name>
<reference evidence="3" key="1">
    <citation type="journal article" date="2019" name="Int. J. Syst. Evol. Microbiol.">
        <title>The Global Catalogue of Microorganisms (GCM) 10K type strain sequencing project: providing services to taxonomists for standard genome sequencing and annotation.</title>
        <authorList>
            <consortium name="The Broad Institute Genomics Platform"/>
            <consortium name="The Broad Institute Genome Sequencing Center for Infectious Disease"/>
            <person name="Wu L."/>
            <person name="Ma J."/>
        </authorList>
    </citation>
    <scope>NUCLEOTIDE SEQUENCE [LARGE SCALE GENOMIC DNA]</scope>
    <source>
        <strain evidence="3">JCM 15478</strain>
    </source>
</reference>
<evidence type="ECO:0000256" key="1">
    <source>
        <dbReference type="SAM" id="MobiDB-lite"/>
    </source>
</evidence>
<sequence>MAEGRPNRDVEEEGEGEGDVMGRLSVRVRERQGDAVAPGEGLPRRRPVFPAHL</sequence>
<organism evidence="2 3">
    <name type="scientific">Streptomyces albiaxialis</name>
    <dbReference type="NCBI Taxonomy" id="329523"/>
    <lineage>
        <taxon>Bacteria</taxon>
        <taxon>Bacillati</taxon>
        <taxon>Actinomycetota</taxon>
        <taxon>Actinomycetes</taxon>
        <taxon>Kitasatosporales</taxon>
        <taxon>Streptomycetaceae</taxon>
        <taxon>Streptomyces</taxon>
    </lineage>
</organism>
<dbReference type="EMBL" id="BAAAPE010000013">
    <property type="protein sequence ID" value="GAA2089744.1"/>
    <property type="molecule type" value="Genomic_DNA"/>
</dbReference>
<accession>A0ABP5I0U1</accession>
<evidence type="ECO:0000313" key="3">
    <source>
        <dbReference type="Proteomes" id="UP001500016"/>
    </source>
</evidence>
<feature type="region of interest" description="Disordered" evidence="1">
    <location>
        <begin position="1"/>
        <end position="53"/>
    </location>
</feature>
<comment type="caution">
    <text evidence="2">The sequence shown here is derived from an EMBL/GenBank/DDBJ whole genome shotgun (WGS) entry which is preliminary data.</text>
</comment>
<protein>
    <submittedName>
        <fullName evidence="2">Uncharacterized protein</fullName>
    </submittedName>
</protein>
<dbReference type="Proteomes" id="UP001500016">
    <property type="component" value="Unassembled WGS sequence"/>
</dbReference>
<evidence type="ECO:0000313" key="2">
    <source>
        <dbReference type="EMBL" id="GAA2089744.1"/>
    </source>
</evidence>
<proteinExistence type="predicted"/>
<gene>
    <name evidence="2" type="ORF">GCM10009801_54230</name>
</gene>